<evidence type="ECO:0000256" key="4">
    <source>
        <dbReference type="ARBA" id="ARBA00022452"/>
    </source>
</evidence>
<keyword evidence="8 11" id="KW-0472">Membrane</keyword>
<keyword evidence="4 11" id="KW-1134">Transmembrane beta strand</keyword>
<evidence type="ECO:0000256" key="9">
    <source>
        <dbReference type="ARBA" id="ARBA00023170"/>
    </source>
</evidence>
<evidence type="ECO:0000256" key="3">
    <source>
        <dbReference type="ARBA" id="ARBA00022448"/>
    </source>
</evidence>
<dbReference type="InterPro" id="IPR039426">
    <property type="entry name" value="TonB-dep_rcpt-like"/>
</dbReference>
<dbReference type="AlphaFoldDB" id="A0A7C9TGW9"/>
<evidence type="ECO:0000256" key="6">
    <source>
        <dbReference type="ARBA" id="ARBA00022729"/>
    </source>
</evidence>
<dbReference type="Gene3D" id="2.170.130.10">
    <property type="entry name" value="TonB-dependent receptor, plug domain"/>
    <property type="match status" value="1"/>
</dbReference>
<dbReference type="SUPFAM" id="SSF56935">
    <property type="entry name" value="Porins"/>
    <property type="match status" value="1"/>
</dbReference>
<keyword evidence="7 12" id="KW-0798">TonB box</keyword>
<keyword evidence="9 17" id="KW-0675">Receptor</keyword>
<dbReference type="PROSITE" id="PS00430">
    <property type="entry name" value="TONB_DEPENDENT_REC_1"/>
    <property type="match status" value="1"/>
</dbReference>
<evidence type="ECO:0000313" key="18">
    <source>
        <dbReference type="Proteomes" id="UP000484255"/>
    </source>
</evidence>
<dbReference type="RefSeq" id="WP_163455969.1">
    <property type="nucleotide sequence ID" value="NZ_JAAGOH010000002.1"/>
</dbReference>
<evidence type="ECO:0000256" key="8">
    <source>
        <dbReference type="ARBA" id="ARBA00023136"/>
    </source>
</evidence>
<name>A0A7C9TGW9_9BURK</name>
<keyword evidence="5 11" id="KW-0812">Transmembrane</keyword>
<dbReference type="GO" id="GO:0015891">
    <property type="term" value="P:siderophore transport"/>
    <property type="evidence" value="ECO:0007669"/>
    <property type="project" value="InterPro"/>
</dbReference>
<evidence type="ECO:0000259" key="16">
    <source>
        <dbReference type="Pfam" id="PF07715"/>
    </source>
</evidence>
<reference evidence="17 18" key="1">
    <citation type="submission" date="2020-02" db="EMBL/GenBank/DDBJ databases">
        <title>Ideonella bacterium strain TBM-1.</title>
        <authorList>
            <person name="Chen W.-M."/>
        </authorList>
    </citation>
    <scope>NUCLEOTIDE SEQUENCE [LARGE SCALE GENOMIC DNA]</scope>
    <source>
        <strain evidence="17 18">TBM-1</strain>
    </source>
</reference>
<dbReference type="InterPro" id="IPR010105">
    <property type="entry name" value="TonB_sidphr_rcpt"/>
</dbReference>
<evidence type="ECO:0000256" key="7">
    <source>
        <dbReference type="ARBA" id="ARBA00023077"/>
    </source>
</evidence>
<dbReference type="InterPro" id="IPR010916">
    <property type="entry name" value="TonB_box_CS"/>
</dbReference>
<evidence type="ECO:0000256" key="10">
    <source>
        <dbReference type="ARBA" id="ARBA00023237"/>
    </source>
</evidence>
<keyword evidence="3 11" id="KW-0813">Transport</keyword>
<dbReference type="InterPro" id="IPR000531">
    <property type="entry name" value="Beta-barrel_TonB"/>
</dbReference>
<evidence type="ECO:0000256" key="14">
    <source>
        <dbReference type="SAM" id="SignalP"/>
    </source>
</evidence>
<accession>A0A7C9TGW9</accession>
<keyword evidence="10 11" id="KW-0998">Cell outer membrane</keyword>
<evidence type="ECO:0000256" key="5">
    <source>
        <dbReference type="ARBA" id="ARBA00022692"/>
    </source>
</evidence>
<dbReference type="GO" id="GO:0009279">
    <property type="term" value="C:cell outer membrane"/>
    <property type="evidence" value="ECO:0007669"/>
    <property type="project" value="UniProtKB-SubCell"/>
</dbReference>
<dbReference type="PANTHER" id="PTHR32552">
    <property type="entry name" value="FERRICHROME IRON RECEPTOR-RELATED"/>
    <property type="match status" value="1"/>
</dbReference>
<dbReference type="CDD" id="cd01347">
    <property type="entry name" value="ligand_gated_channel"/>
    <property type="match status" value="1"/>
</dbReference>
<proteinExistence type="inferred from homology"/>
<dbReference type="GO" id="GO:0038023">
    <property type="term" value="F:signaling receptor activity"/>
    <property type="evidence" value="ECO:0007669"/>
    <property type="project" value="InterPro"/>
</dbReference>
<dbReference type="Proteomes" id="UP000484255">
    <property type="component" value="Unassembled WGS sequence"/>
</dbReference>
<dbReference type="Pfam" id="PF07715">
    <property type="entry name" value="Plug"/>
    <property type="match status" value="1"/>
</dbReference>
<dbReference type="Pfam" id="PF00593">
    <property type="entry name" value="TonB_dep_Rec_b-barrel"/>
    <property type="match status" value="1"/>
</dbReference>
<evidence type="ECO:0000256" key="1">
    <source>
        <dbReference type="ARBA" id="ARBA00004571"/>
    </source>
</evidence>
<feature type="short sequence motif" description="TonB box" evidence="12">
    <location>
        <begin position="52"/>
        <end position="58"/>
    </location>
</feature>
<protein>
    <submittedName>
        <fullName evidence="17">TonB-dependent siderophore receptor</fullName>
    </submittedName>
</protein>
<dbReference type="PROSITE" id="PS52016">
    <property type="entry name" value="TONB_DEPENDENT_REC_3"/>
    <property type="match status" value="1"/>
</dbReference>
<keyword evidence="6 14" id="KW-0732">Signal</keyword>
<evidence type="ECO:0000256" key="2">
    <source>
        <dbReference type="ARBA" id="ARBA00009810"/>
    </source>
</evidence>
<evidence type="ECO:0000256" key="13">
    <source>
        <dbReference type="RuleBase" id="RU003357"/>
    </source>
</evidence>
<dbReference type="Gene3D" id="2.40.170.20">
    <property type="entry name" value="TonB-dependent receptor, beta-barrel domain"/>
    <property type="match status" value="1"/>
</dbReference>
<evidence type="ECO:0000259" key="15">
    <source>
        <dbReference type="Pfam" id="PF00593"/>
    </source>
</evidence>
<feature type="signal peptide" evidence="14">
    <location>
        <begin position="1"/>
        <end position="28"/>
    </location>
</feature>
<organism evidence="17 18">
    <name type="scientific">Ideonella livida</name>
    <dbReference type="NCBI Taxonomy" id="2707176"/>
    <lineage>
        <taxon>Bacteria</taxon>
        <taxon>Pseudomonadati</taxon>
        <taxon>Pseudomonadota</taxon>
        <taxon>Betaproteobacteria</taxon>
        <taxon>Burkholderiales</taxon>
        <taxon>Sphaerotilaceae</taxon>
        <taxon>Ideonella</taxon>
    </lineage>
</organism>
<comment type="caution">
    <text evidence="17">The sequence shown here is derived from an EMBL/GenBank/DDBJ whole genome shotgun (WGS) entry which is preliminary data.</text>
</comment>
<dbReference type="GO" id="GO:0015344">
    <property type="term" value="F:siderophore uptake transmembrane transporter activity"/>
    <property type="evidence" value="ECO:0007669"/>
    <property type="project" value="TreeGrafter"/>
</dbReference>
<dbReference type="InterPro" id="IPR037066">
    <property type="entry name" value="Plug_dom_sf"/>
</dbReference>
<evidence type="ECO:0000256" key="11">
    <source>
        <dbReference type="PROSITE-ProRule" id="PRU01360"/>
    </source>
</evidence>
<comment type="subcellular location">
    <subcellularLocation>
        <location evidence="1 11">Cell outer membrane</location>
        <topology evidence="1 11">Multi-pass membrane protein</topology>
    </subcellularLocation>
</comment>
<feature type="domain" description="TonB-dependent receptor-like beta-barrel" evidence="15">
    <location>
        <begin position="284"/>
        <end position="687"/>
    </location>
</feature>
<dbReference type="InterPro" id="IPR036942">
    <property type="entry name" value="Beta-barrel_TonB_sf"/>
</dbReference>
<evidence type="ECO:0000256" key="12">
    <source>
        <dbReference type="PROSITE-ProRule" id="PRU10143"/>
    </source>
</evidence>
<gene>
    <name evidence="17" type="ORF">G3A44_02810</name>
</gene>
<evidence type="ECO:0000313" key="17">
    <source>
        <dbReference type="EMBL" id="NDY90119.1"/>
    </source>
</evidence>
<keyword evidence="18" id="KW-1185">Reference proteome</keyword>
<dbReference type="InterPro" id="IPR012910">
    <property type="entry name" value="Plug_dom"/>
</dbReference>
<dbReference type="NCBIfam" id="TIGR01783">
    <property type="entry name" value="TonB-siderophor"/>
    <property type="match status" value="1"/>
</dbReference>
<feature type="domain" description="TonB-dependent receptor plug" evidence="16">
    <location>
        <begin position="74"/>
        <end position="174"/>
    </location>
</feature>
<dbReference type="PANTHER" id="PTHR32552:SF74">
    <property type="entry name" value="HYDROXAMATE SIDEROPHORE RECEPTOR FHUE"/>
    <property type="match status" value="1"/>
</dbReference>
<feature type="chain" id="PRO_5028815781" evidence="14">
    <location>
        <begin position="29"/>
        <end position="716"/>
    </location>
</feature>
<dbReference type="EMBL" id="JAAGOH010000002">
    <property type="protein sequence ID" value="NDY90119.1"/>
    <property type="molecule type" value="Genomic_DNA"/>
</dbReference>
<comment type="similarity">
    <text evidence="2 11 13">Belongs to the TonB-dependent receptor family.</text>
</comment>
<sequence>MKSARSLPLFTRSACALATLAALGAAQAQPATGIEAPSSTAPAATPETTVDTVVVTAKRERRVSKGATNLRMEAKDTPQSISTLDRETLRDFATTGTHDALRLGTGITVDEWETNRTNYSARGFDIMLTQVDGLGMANDWGLVVGQQDTYLFESIELIRGANGLLTGVGNASGTINYVRKRPTNRNGGEVVATGGSNGLKRLAVDYNQVLSEDGRWAGRLVAAHEDKDSHLRDLHDRRSSVYGVVEGQISQDGVLTAGLSHGLARQRSPMWGSLTLRRADGSQAAYDVSASTSQDWTRWNTQTTQAFVEYTHALGTDWEAKAVYSHAQGQSDTKLFYAYSLTGQLEQDGTGLYGWPYRSEGESSSRSLDLSLSGRFGAWGRQHEAVVGVNHSRQSSMTEAYAVASAPSAVLPAFPYDGDVYAEPAWGAKSVAEDGDQRITRLYAATRLQLGERLKGVLGLNAIDLRRDGTSIYGGGVALENETTRKLSPYVGATYDLSPEALAYASYSDIYQAQDQRDVQGRFLAPMKGLNAEVGLKAEWLDRRLLTTVALFSARQKGLATEAGFDPVSQQSYYTGKDVDSRGLELEASGRVSADTRVSAGLSALRLTGPDGQDIYEWVPRRTLKLRADTRLSGLGLPQLRVGAGARWQSAVSKSGGAHQGAYSVADAFAAYELSPVATVRVNLQNLFNTQYLRTVQYGAIYGAPRTGSVSLEYKI</sequence>